<dbReference type="Pfam" id="PF01479">
    <property type="entry name" value="S4"/>
    <property type="match status" value="1"/>
</dbReference>
<dbReference type="InterPro" id="IPR036986">
    <property type="entry name" value="S4_RNA-bd_sf"/>
</dbReference>
<dbReference type="AlphaFoldDB" id="A0A9E2KVA7"/>
<dbReference type="CDD" id="cd00165">
    <property type="entry name" value="S4"/>
    <property type="match status" value="1"/>
</dbReference>
<feature type="domain" description="RNA-binding S4" evidence="2">
    <location>
        <begin position="184"/>
        <end position="252"/>
    </location>
</feature>
<gene>
    <name evidence="3" type="ORF">H9843_02295</name>
</gene>
<keyword evidence="1" id="KW-0694">RNA-binding</keyword>
<evidence type="ECO:0000259" key="2">
    <source>
        <dbReference type="SMART" id="SM00363"/>
    </source>
</evidence>
<name>A0A9E2KVA7_9LACO</name>
<dbReference type="Proteomes" id="UP000824180">
    <property type="component" value="Unassembled WGS sequence"/>
</dbReference>
<dbReference type="Gene3D" id="3.30.70.330">
    <property type="match status" value="1"/>
</dbReference>
<reference evidence="3" key="2">
    <citation type="submission" date="2021-04" db="EMBL/GenBank/DDBJ databases">
        <authorList>
            <person name="Gilroy R."/>
        </authorList>
    </citation>
    <scope>NUCLEOTIDE SEQUENCE</scope>
    <source>
        <strain evidence="3">876</strain>
    </source>
</reference>
<comment type="caution">
    <text evidence="3">The sequence shown here is derived from an EMBL/GenBank/DDBJ whole genome shotgun (WGS) entry which is preliminary data.</text>
</comment>
<dbReference type="PANTHER" id="PTHR13633">
    <property type="entry name" value="MITOCHONDRIAL TRANSCRIPTION RESCUE FACTOR 1"/>
    <property type="match status" value="1"/>
</dbReference>
<dbReference type="InterPro" id="IPR040591">
    <property type="entry name" value="RqcP2_RBD"/>
</dbReference>
<organism evidence="3 4">
    <name type="scientific">Candidatus Limosilactobacillus merdavium</name>
    <dbReference type="NCBI Taxonomy" id="2838651"/>
    <lineage>
        <taxon>Bacteria</taxon>
        <taxon>Bacillati</taxon>
        <taxon>Bacillota</taxon>
        <taxon>Bacilli</taxon>
        <taxon>Lactobacillales</taxon>
        <taxon>Lactobacillaceae</taxon>
        <taxon>Limosilactobacillus</taxon>
    </lineage>
</organism>
<dbReference type="Gene3D" id="3.30.1370.160">
    <property type="match status" value="1"/>
</dbReference>
<evidence type="ECO:0000313" key="4">
    <source>
        <dbReference type="Proteomes" id="UP000824180"/>
    </source>
</evidence>
<dbReference type="SUPFAM" id="SSF55174">
    <property type="entry name" value="Alpha-L RNA-binding motif"/>
    <property type="match status" value="1"/>
</dbReference>
<accession>A0A9E2KVA7</accession>
<dbReference type="PROSITE" id="PS50889">
    <property type="entry name" value="S4"/>
    <property type="match status" value="1"/>
</dbReference>
<dbReference type="Gene3D" id="3.10.290.10">
    <property type="entry name" value="RNA-binding S4 domain"/>
    <property type="match status" value="1"/>
</dbReference>
<dbReference type="PANTHER" id="PTHR13633:SF3">
    <property type="entry name" value="MITOCHONDRIAL TRANSCRIPTION RESCUE FACTOR 1"/>
    <property type="match status" value="1"/>
</dbReference>
<dbReference type="GO" id="GO:0003723">
    <property type="term" value="F:RNA binding"/>
    <property type="evidence" value="ECO:0007669"/>
    <property type="project" value="UniProtKB-KW"/>
</dbReference>
<evidence type="ECO:0000256" key="1">
    <source>
        <dbReference type="PROSITE-ProRule" id="PRU00182"/>
    </source>
</evidence>
<evidence type="ECO:0000313" key="3">
    <source>
        <dbReference type="EMBL" id="MBU3829722.1"/>
    </source>
</evidence>
<dbReference type="EMBL" id="JAHLFK010000021">
    <property type="protein sequence ID" value="MBU3829722.1"/>
    <property type="molecule type" value="Genomic_DNA"/>
</dbReference>
<dbReference type="InterPro" id="IPR012677">
    <property type="entry name" value="Nucleotide-bd_a/b_plait_sf"/>
</dbReference>
<protein>
    <submittedName>
        <fullName evidence="3">RNA-binding protein</fullName>
    </submittedName>
</protein>
<reference evidence="3" key="1">
    <citation type="journal article" date="2021" name="PeerJ">
        <title>Extensive microbial diversity within the chicken gut microbiome revealed by metagenomics and culture.</title>
        <authorList>
            <person name="Gilroy R."/>
            <person name="Ravi A."/>
            <person name="Getino M."/>
            <person name="Pursley I."/>
            <person name="Horton D.L."/>
            <person name="Alikhan N.F."/>
            <person name="Baker D."/>
            <person name="Gharbi K."/>
            <person name="Hall N."/>
            <person name="Watson M."/>
            <person name="Adriaenssens E.M."/>
            <person name="Foster-Nyarko E."/>
            <person name="Jarju S."/>
            <person name="Secka A."/>
            <person name="Antonio M."/>
            <person name="Oren A."/>
            <person name="Chaudhuri R.R."/>
            <person name="La Ragione R."/>
            <person name="Hildebrand F."/>
            <person name="Pallen M.J."/>
        </authorList>
    </citation>
    <scope>NUCLEOTIDE SEQUENCE</scope>
    <source>
        <strain evidence="3">876</strain>
    </source>
</reference>
<proteinExistence type="predicted"/>
<dbReference type="SMART" id="SM00363">
    <property type="entry name" value="S4"/>
    <property type="match status" value="1"/>
</dbReference>
<dbReference type="Pfam" id="PF17774">
    <property type="entry name" value="YlmH_RBD"/>
    <property type="match status" value="1"/>
</dbReference>
<dbReference type="InterPro" id="IPR002942">
    <property type="entry name" value="S4_RNA-bd"/>
</dbReference>
<sequence>MDELNVKQHFRADEGPIIDLINDWINQAADQYRPVLTLFLNPRQRYIAQTLVNSADNVKMKFFGGWKNAEMSRIIFFPSYYQPQEEDFEVTCLEIDYPQKFAELHHRQIMGTLIGEGMERDSFGDIVTDGVRWQIVVTKQMARFIQERINHLGKIKVKWKPIPVEELIEPQDDWESLTTTVSSLRIDAIVAAGFNYSRNRAKLLIEHGLVQINWEEMQRPDYLVDEHDMLSVRHAGRIRMDQIGTVTRKNKQRITLSVIHA</sequence>